<dbReference type="SUPFAM" id="SSF48498">
    <property type="entry name" value="Tetracyclin repressor-like, C-terminal domain"/>
    <property type="match status" value="1"/>
</dbReference>
<dbReference type="InterPro" id="IPR050109">
    <property type="entry name" value="HTH-type_TetR-like_transc_reg"/>
</dbReference>
<evidence type="ECO:0000256" key="4">
    <source>
        <dbReference type="PROSITE-ProRule" id="PRU00335"/>
    </source>
</evidence>
<feature type="domain" description="HTH tetR-type" evidence="5">
    <location>
        <begin position="23"/>
        <end position="83"/>
    </location>
</feature>
<dbReference type="InterPro" id="IPR036271">
    <property type="entry name" value="Tet_transcr_reg_TetR-rel_C_sf"/>
</dbReference>
<reference evidence="6 7" key="1">
    <citation type="submission" date="2019-06" db="EMBL/GenBank/DDBJ databases">
        <title>Sequencing the genomes of 1000 actinobacteria strains.</title>
        <authorList>
            <person name="Klenk H.-P."/>
        </authorList>
    </citation>
    <scope>NUCLEOTIDE SEQUENCE [LARGE SCALE GENOMIC DNA]</scope>
    <source>
        <strain evidence="6 7">DSM 45301</strain>
    </source>
</reference>
<gene>
    <name evidence="6" type="ORF">FB558_7412</name>
</gene>
<dbReference type="Gene3D" id="1.10.10.60">
    <property type="entry name" value="Homeodomain-like"/>
    <property type="match status" value="1"/>
</dbReference>
<dbReference type="PANTHER" id="PTHR30055:SF148">
    <property type="entry name" value="TETR-FAMILY TRANSCRIPTIONAL REGULATOR"/>
    <property type="match status" value="1"/>
</dbReference>
<keyword evidence="7" id="KW-1185">Reference proteome</keyword>
<name>A0A543D4U6_9PSEU</name>
<feature type="DNA-binding region" description="H-T-H motif" evidence="4">
    <location>
        <begin position="46"/>
        <end position="65"/>
    </location>
</feature>
<keyword evidence="2 4" id="KW-0238">DNA-binding</keyword>
<keyword evidence="3" id="KW-0804">Transcription</keyword>
<evidence type="ECO:0000256" key="3">
    <source>
        <dbReference type="ARBA" id="ARBA00023163"/>
    </source>
</evidence>
<protein>
    <submittedName>
        <fullName evidence="6">TetR family transcriptional regulator</fullName>
    </submittedName>
</protein>
<sequence>MPYSATMGTTQKRTPTGAAVLQPDVTAAITEAVLDELAETGYGKLSMEAVARRAGVGKSALYRRWPSKQEMVMAVLSDFSLELATVPDTGSLRADLDAVLRALLDWLTHPRFSRILPDLAAEGMRNADVAEAVRAAIGDPRRAIGAGVLRRAIDRGELPADTDFEMALDLLAAPVYWRLSVRRAPLEPGYLDHLADLVLRALQGGRP</sequence>
<evidence type="ECO:0000259" key="5">
    <source>
        <dbReference type="PROSITE" id="PS50977"/>
    </source>
</evidence>
<dbReference type="GO" id="GO:0000976">
    <property type="term" value="F:transcription cis-regulatory region binding"/>
    <property type="evidence" value="ECO:0007669"/>
    <property type="project" value="TreeGrafter"/>
</dbReference>
<keyword evidence="1" id="KW-0805">Transcription regulation</keyword>
<dbReference type="InterPro" id="IPR009057">
    <property type="entry name" value="Homeodomain-like_sf"/>
</dbReference>
<dbReference type="PRINTS" id="PR00455">
    <property type="entry name" value="HTHTETR"/>
</dbReference>
<dbReference type="PANTHER" id="PTHR30055">
    <property type="entry name" value="HTH-TYPE TRANSCRIPTIONAL REGULATOR RUTR"/>
    <property type="match status" value="1"/>
</dbReference>
<dbReference type="InterPro" id="IPR001647">
    <property type="entry name" value="HTH_TetR"/>
</dbReference>
<dbReference type="EMBL" id="VFPA01000005">
    <property type="protein sequence ID" value="TQM04377.1"/>
    <property type="molecule type" value="Genomic_DNA"/>
</dbReference>
<evidence type="ECO:0000256" key="2">
    <source>
        <dbReference type="ARBA" id="ARBA00023125"/>
    </source>
</evidence>
<dbReference type="Pfam" id="PF00440">
    <property type="entry name" value="TetR_N"/>
    <property type="match status" value="1"/>
</dbReference>
<dbReference type="Proteomes" id="UP000315677">
    <property type="component" value="Unassembled WGS sequence"/>
</dbReference>
<dbReference type="GO" id="GO:0003700">
    <property type="term" value="F:DNA-binding transcription factor activity"/>
    <property type="evidence" value="ECO:0007669"/>
    <property type="project" value="TreeGrafter"/>
</dbReference>
<dbReference type="Pfam" id="PF16859">
    <property type="entry name" value="TetR_C_11"/>
    <property type="match status" value="1"/>
</dbReference>
<dbReference type="InterPro" id="IPR011075">
    <property type="entry name" value="TetR_C"/>
</dbReference>
<evidence type="ECO:0000313" key="7">
    <source>
        <dbReference type="Proteomes" id="UP000315677"/>
    </source>
</evidence>
<organism evidence="6 7">
    <name type="scientific">Pseudonocardia kunmingensis</name>
    <dbReference type="NCBI Taxonomy" id="630975"/>
    <lineage>
        <taxon>Bacteria</taxon>
        <taxon>Bacillati</taxon>
        <taxon>Actinomycetota</taxon>
        <taxon>Actinomycetes</taxon>
        <taxon>Pseudonocardiales</taxon>
        <taxon>Pseudonocardiaceae</taxon>
        <taxon>Pseudonocardia</taxon>
    </lineage>
</organism>
<evidence type="ECO:0000256" key="1">
    <source>
        <dbReference type="ARBA" id="ARBA00023015"/>
    </source>
</evidence>
<accession>A0A543D4U6</accession>
<evidence type="ECO:0000313" key="6">
    <source>
        <dbReference type="EMBL" id="TQM04377.1"/>
    </source>
</evidence>
<dbReference type="AlphaFoldDB" id="A0A543D4U6"/>
<comment type="caution">
    <text evidence="6">The sequence shown here is derived from an EMBL/GenBank/DDBJ whole genome shotgun (WGS) entry which is preliminary data.</text>
</comment>
<dbReference type="PROSITE" id="PS50977">
    <property type="entry name" value="HTH_TETR_2"/>
    <property type="match status" value="1"/>
</dbReference>
<proteinExistence type="predicted"/>
<dbReference type="Gene3D" id="1.10.357.10">
    <property type="entry name" value="Tetracycline Repressor, domain 2"/>
    <property type="match status" value="1"/>
</dbReference>
<dbReference type="SUPFAM" id="SSF46689">
    <property type="entry name" value="Homeodomain-like"/>
    <property type="match status" value="1"/>
</dbReference>